<name>A0A9P6AR74_9AGAM</name>
<dbReference type="Proteomes" id="UP000886523">
    <property type="component" value="Unassembled WGS sequence"/>
</dbReference>
<dbReference type="AlphaFoldDB" id="A0A9P6AR74"/>
<reference evidence="1" key="1">
    <citation type="journal article" date="2020" name="Nat. Commun.">
        <title>Large-scale genome sequencing of mycorrhizal fungi provides insights into the early evolution of symbiotic traits.</title>
        <authorList>
            <person name="Miyauchi S."/>
            <person name="Kiss E."/>
            <person name="Kuo A."/>
            <person name="Drula E."/>
            <person name="Kohler A."/>
            <person name="Sanchez-Garcia M."/>
            <person name="Morin E."/>
            <person name="Andreopoulos B."/>
            <person name="Barry K.W."/>
            <person name="Bonito G."/>
            <person name="Buee M."/>
            <person name="Carver A."/>
            <person name="Chen C."/>
            <person name="Cichocki N."/>
            <person name="Clum A."/>
            <person name="Culley D."/>
            <person name="Crous P.W."/>
            <person name="Fauchery L."/>
            <person name="Girlanda M."/>
            <person name="Hayes R.D."/>
            <person name="Keri Z."/>
            <person name="LaButti K."/>
            <person name="Lipzen A."/>
            <person name="Lombard V."/>
            <person name="Magnuson J."/>
            <person name="Maillard F."/>
            <person name="Murat C."/>
            <person name="Nolan M."/>
            <person name="Ohm R.A."/>
            <person name="Pangilinan J."/>
            <person name="Pereira M.F."/>
            <person name="Perotto S."/>
            <person name="Peter M."/>
            <person name="Pfister S."/>
            <person name="Riley R."/>
            <person name="Sitrit Y."/>
            <person name="Stielow J.B."/>
            <person name="Szollosi G."/>
            <person name="Zifcakova L."/>
            <person name="Stursova M."/>
            <person name="Spatafora J.W."/>
            <person name="Tedersoo L."/>
            <person name="Vaario L.M."/>
            <person name="Yamada A."/>
            <person name="Yan M."/>
            <person name="Wang P."/>
            <person name="Xu J."/>
            <person name="Bruns T."/>
            <person name="Baldrian P."/>
            <person name="Vilgalys R."/>
            <person name="Dunand C."/>
            <person name="Henrissat B."/>
            <person name="Grigoriev I.V."/>
            <person name="Hibbett D."/>
            <person name="Nagy L.G."/>
            <person name="Martin F.M."/>
        </authorList>
    </citation>
    <scope>NUCLEOTIDE SEQUENCE</scope>
    <source>
        <strain evidence="1">UP504</strain>
    </source>
</reference>
<protein>
    <submittedName>
        <fullName evidence="1">Uncharacterized protein</fullName>
    </submittedName>
</protein>
<comment type="caution">
    <text evidence="1">The sequence shown here is derived from an EMBL/GenBank/DDBJ whole genome shotgun (WGS) entry which is preliminary data.</text>
</comment>
<organism evidence="1 2">
    <name type="scientific">Hydnum rufescens UP504</name>
    <dbReference type="NCBI Taxonomy" id="1448309"/>
    <lineage>
        <taxon>Eukaryota</taxon>
        <taxon>Fungi</taxon>
        <taxon>Dikarya</taxon>
        <taxon>Basidiomycota</taxon>
        <taxon>Agaricomycotina</taxon>
        <taxon>Agaricomycetes</taxon>
        <taxon>Cantharellales</taxon>
        <taxon>Hydnaceae</taxon>
        <taxon>Hydnum</taxon>
    </lineage>
</organism>
<keyword evidence="2" id="KW-1185">Reference proteome</keyword>
<proteinExistence type="predicted"/>
<gene>
    <name evidence="1" type="ORF">BS47DRAFT_109508</name>
</gene>
<accession>A0A9P6AR74</accession>
<evidence type="ECO:0000313" key="1">
    <source>
        <dbReference type="EMBL" id="KAF9509985.1"/>
    </source>
</evidence>
<sequence>MGQTSYMDHHPPGCTPFIHTSRLLSLGADLALLPEHGPMSKLLSRHGRYDTKTPLCPWLRYFRRNLRILNSTGTPNRPRSILQLWFFNGVALWFQADVLGDPGILFFVLGWAIACLEQWRTKHQCLFMRWDHSTERVPLGSRSGRIVHALVDHRRQSCIVYSVGLVRNFLRWFPHVRHVRLGSVHL</sequence>
<dbReference type="EMBL" id="MU129025">
    <property type="protein sequence ID" value="KAF9509985.1"/>
    <property type="molecule type" value="Genomic_DNA"/>
</dbReference>
<evidence type="ECO:0000313" key="2">
    <source>
        <dbReference type="Proteomes" id="UP000886523"/>
    </source>
</evidence>